<dbReference type="Pfam" id="PF00370">
    <property type="entry name" value="FGGY_N"/>
    <property type="match status" value="1"/>
</dbReference>
<keyword evidence="4 10" id="KW-0418">Kinase</keyword>
<keyword evidence="11" id="KW-1185">Reference proteome</keyword>
<evidence type="ECO:0000256" key="1">
    <source>
        <dbReference type="ARBA" id="ARBA00009156"/>
    </source>
</evidence>
<protein>
    <submittedName>
        <fullName evidence="10">Rhamnulokinase</fullName>
    </submittedName>
</protein>
<feature type="domain" description="Carbohydrate kinase FGGY C-terminal" evidence="9">
    <location>
        <begin position="256"/>
        <end position="444"/>
    </location>
</feature>
<keyword evidence="7" id="KW-0684">Rhamnose metabolism</keyword>
<dbReference type="GO" id="GO:0019301">
    <property type="term" value="P:rhamnose catabolic process"/>
    <property type="evidence" value="ECO:0007669"/>
    <property type="project" value="InterPro"/>
</dbReference>
<dbReference type="InterPro" id="IPR043129">
    <property type="entry name" value="ATPase_NBD"/>
</dbReference>
<name>A0A4R2EFB8_9BACT</name>
<evidence type="ECO:0000313" key="11">
    <source>
        <dbReference type="Proteomes" id="UP000294830"/>
    </source>
</evidence>
<dbReference type="OrthoDB" id="9805576at2"/>
<evidence type="ECO:0000259" key="9">
    <source>
        <dbReference type="Pfam" id="PF02782"/>
    </source>
</evidence>
<dbReference type="SUPFAM" id="SSF53067">
    <property type="entry name" value="Actin-like ATPase domain"/>
    <property type="match status" value="2"/>
</dbReference>
<keyword evidence="5" id="KW-0067">ATP-binding</keyword>
<dbReference type="Pfam" id="PF02782">
    <property type="entry name" value="FGGY_C"/>
    <property type="match status" value="1"/>
</dbReference>
<feature type="domain" description="Carbohydrate kinase FGGY N-terminal" evidence="8">
    <location>
        <begin position="4"/>
        <end position="243"/>
    </location>
</feature>
<evidence type="ECO:0000256" key="6">
    <source>
        <dbReference type="ARBA" id="ARBA00023157"/>
    </source>
</evidence>
<dbReference type="Proteomes" id="UP000294830">
    <property type="component" value="Unassembled WGS sequence"/>
</dbReference>
<dbReference type="GO" id="GO:0004370">
    <property type="term" value="F:glycerol kinase activity"/>
    <property type="evidence" value="ECO:0007669"/>
    <property type="project" value="TreeGrafter"/>
</dbReference>
<sequence>MSCYLAVDLGAESGRLILGTISEGKLEMREIHRFANGMLNINGQYHWNIGSLYAEIVKGIEQCVNVEGVVPESIGIDTWGVDYGLLAEDGSLMGLPFAYRDPRTTGLIEEFCSLMPKEEIYRRTGNLFASYNTLFQLFAAKKHHPKMVNAASDLLFIPDLLAYFLTGVKATEFSFATTSQLYNRSTNSWDSELFATLGISTSIMQNVVSAGTKIGTLNKTVASRIGGHAIPVVAVATHDTASAIAAIPFTSSRSAFISSGTWSLMGVETDKVIITDEALAKSFTNEGGIEGRNYLLKNLMGLWVLQQTRRSIKDSGTEYDYPTLVHLAQKAESFTAFVDIDHASFLNPEDMCKAIADYCVATNQPVPQTHGQLARVVIESLALKYRETFDDIQAIAPAEDIMITGGGINNKLLCQLTANACRVNVTAVLPEGTAAGNLLTQAWGMGGLESVDEIRSVAAASSIPVTYYPTEAQQWNDAYARYRSIVAAMK</sequence>
<dbReference type="InterPro" id="IPR018485">
    <property type="entry name" value="FGGY_C"/>
</dbReference>
<keyword evidence="6" id="KW-1015">Disulfide bond</keyword>
<keyword evidence="2" id="KW-0808">Transferase</keyword>
<evidence type="ECO:0000256" key="7">
    <source>
        <dbReference type="ARBA" id="ARBA00023308"/>
    </source>
</evidence>
<organism evidence="10 11">
    <name type="scientific">Acetobacteroides hydrogenigenes</name>
    <dbReference type="NCBI Taxonomy" id="979970"/>
    <lineage>
        <taxon>Bacteria</taxon>
        <taxon>Pseudomonadati</taxon>
        <taxon>Bacteroidota</taxon>
        <taxon>Bacteroidia</taxon>
        <taxon>Bacteroidales</taxon>
        <taxon>Rikenellaceae</taxon>
        <taxon>Acetobacteroides</taxon>
    </lineage>
</organism>
<dbReference type="GO" id="GO:0008993">
    <property type="term" value="F:rhamnulokinase activity"/>
    <property type="evidence" value="ECO:0007669"/>
    <property type="project" value="InterPro"/>
</dbReference>
<comment type="similarity">
    <text evidence="1">Belongs to the FGGY kinase family.</text>
</comment>
<dbReference type="InterPro" id="IPR018484">
    <property type="entry name" value="FGGY_N"/>
</dbReference>
<comment type="caution">
    <text evidence="10">The sequence shown here is derived from an EMBL/GenBank/DDBJ whole genome shotgun (WGS) entry which is preliminary data.</text>
</comment>
<dbReference type="EMBL" id="SLWB01000010">
    <property type="protein sequence ID" value="TCN65672.1"/>
    <property type="molecule type" value="Genomic_DNA"/>
</dbReference>
<dbReference type="AlphaFoldDB" id="A0A4R2EFB8"/>
<dbReference type="RefSeq" id="WP_131839660.1">
    <property type="nucleotide sequence ID" value="NZ_SLWB01000010.1"/>
</dbReference>
<proteinExistence type="inferred from homology"/>
<evidence type="ECO:0000256" key="4">
    <source>
        <dbReference type="ARBA" id="ARBA00022777"/>
    </source>
</evidence>
<dbReference type="GO" id="GO:0006071">
    <property type="term" value="P:glycerol metabolic process"/>
    <property type="evidence" value="ECO:0007669"/>
    <property type="project" value="TreeGrafter"/>
</dbReference>
<evidence type="ECO:0000313" key="10">
    <source>
        <dbReference type="EMBL" id="TCN65672.1"/>
    </source>
</evidence>
<evidence type="ECO:0000256" key="5">
    <source>
        <dbReference type="ARBA" id="ARBA00022840"/>
    </source>
</evidence>
<dbReference type="PANTHER" id="PTHR10196:SF93">
    <property type="entry name" value="L-RHAMNULOKINASE"/>
    <property type="match status" value="1"/>
</dbReference>
<dbReference type="PANTHER" id="PTHR10196">
    <property type="entry name" value="SUGAR KINASE"/>
    <property type="match status" value="1"/>
</dbReference>
<keyword evidence="3" id="KW-0547">Nucleotide-binding</keyword>
<dbReference type="GO" id="GO:0005524">
    <property type="term" value="F:ATP binding"/>
    <property type="evidence" value="ECO:0007669"/>
    <property type="project" value="UniProtKB-KW"/>
</dbReference>
<dbReference type="GO" id="GO:0005829">
    <property type="term" value="C:cytosol"/>
    <property type="evidence" value="ECO:0007669"/>
    <property type="project" value="TreeGrafter"/>
</dbReference>
<dbReference type="Gene3D" id="3.30.420.40">
    <property type="match status" value="2"/>
</dbReference>
<reference evidence="10 11" key="1">
    <citation type="submission" date="2019-03" db="EMBL/GenBank/DDBJ databases">
        <title>Genomic Encyclopedia of Archaeal and Bacterial Type Strains, Phase II (KMG-II): from individual species to whole genera.</title>
        <authorList>
            <person name="Goeker M."/>
        </authorList>
    </citation>
    <scope>NUCLEOTIDE SEQUENCE [LARGE SCALE GENOMIC DNA]</scope>
    <source>
        <strain evidence="10 11">RL-C</strain>
    </source>
</reference>
<dbReference type="CDD" id="cd07771">
    <property type="entry name" value="ASKHA_NBD_FGGY_RhaB-like"/>
    <property type="match status" value="1"/>
</dbReference>
<evidence type="ECO:0000256" key="3">
    <source>
        <dbReference type="ARBA" id="ARBA00022741"/>
    </source>
</evidence>
<evidence type="ECO:0000256" key="2">
    <source>
        <dbReference type="ARBA" id="ARBA00022679"/>
    </source>
</evidence>
<accession>A0A4R2EFB8</accession>
<gene>
    <name evidence="10" type="ORF">CLV25_11061</name>
</gene>
<dbReference type="InterPro" id="IPR013449">
    <property type="entry name" value="Rhamnulokinase"/>
</dbReference>
<evidence type="ECO:0000259" key="8">
    <source>
        <dbReference type="Pfam" id="PF00370"/>
    </source>
</evidence>